<evidence type="ECO:0000313" key="11">
    <source>
        <dbReference type="EMBL" id="CAF1405709.1"/>
    </source>
</evidence>
<evidence type="ECO:0000313" key="13">
    <source>
        <dbReference type="Proteomes" id="UP000663832"/>
    </source>
</evidence>
<feature type="transmembrane region" description="Helical" evidence="8">
    <location>
        <begin position="1413"/>
        <end position="1435"/>
    </location>
</feature>
<keyword evidence="2 8" id="KW-0812">Transmembrane</keyword>
<evidence type="ECO:0000256" key="6">
    <source>
        <dbReference type="PROSITE-ProRule" id="PRU00076"/>
    </source>
</evidence>
<dbReference type="SMART" id="SM00181">
    <property type="entry name" value="EGF"/>
    <property type="match status" value="6"/>
</dbReference>
<dbReference type="OrthoDB" id="2019384at2759"/>
<dbReference type="InterPro" id="IPR051830">
    <property type="entry name" value="NOTCH_homolog"/>
</dbReference>
<organism evidence="12 13">
    <name type="scientific">Adineta steineri</name>
    <dbReference type="NCBI Taxonomy" id="433720"/>
    <lineage>
        <taxon>Eukaryota</taxon>
        <taxon>Metazoa</taxon>
        <taxon>Spiralia</taxon>
        <taxon>Gnathifera</taxon>
        <taxon>Rotifera</taxon>
        <taxon>Eurotatoria</taxon>
        <taxon>Bdelloidea</taxon>
        <taxon>Adinetida</taxon>
        <taxon>Adinetidae</taxon>
        <taxon>Adineta</taxon>
    </lineage>
</organism>
<feature type="domain" description="EGF-like" evidence="9">
    <location>
        <begin position="823"/>
        <end position="859"/>
    </location>
</feature>
<evidence type="ECO:0000256" key="8">
    <source>
        <dbReference type="SAM" id="Phobius"/>
    </source>
</evidence>
<feature type="transmembrane region" description="Helical" evidence="8">
    <location>
        <begin position="1382"/>
        <end position="1401"/>
    </location>
</feature>
<comment type="caution">
    <text evidence="6">Lacks conserved residue(s) required for the propagation of feature annotation.</text>
</comment>
<evidence type="ECO:0000259" key="9">
    <source>
        <dbReference type="PROSITE" id="PS50026"/>
    </source>
</evidence>
<feature type="transmembrane region" description="Helical" evidence="8">
    <location>
        <begin position="1197"/>
        <end position="1220"/>
    </location>
</feature>
<comment type="caution">
    <text evidence="12">The sequence shown here is derived from an EMBL/GenBank/DDBJ whole genome shotgun (WGS) entry which is preliminary data.</text>
</comment>
<dbReference type="InterPro" id="IPR017452">
    <property type="entry name" value="GPCR_Rhodpsn_7TM"/>
</dbReference>
<feature type="disulfide bond" evidence="6">
    <location>
        <begin position="849"/>
        <end position="858"/>
    </location>
</feature>
<dbReference type="Proteomes" id="UP000663877">
    <property type="component" value="Unassembled WGS sequence"/>
</dbReference>
<reference evidence="12" key="1">
    <citation type="submission" date="2021-02" db="EMBL/GenBank/DDBJ databases">
        <authorList>
            <person name="Nowell W R."/>
        </authorList>
    </citation>
    <scope>NUCLEOTIDE SEQUENCE</scope>
</reference>
<protein>
    <submittedName>
        <fullName evidence="12">Uncharacterized protein</fullName>
    </submittedName>
</protein>
<feature type="transmembrane region" description="Helical" evidence="8">
    <location>
        <begin position="1232"/>
        <end position="1249"/>
    </location>
</feature>
<dbReference type="CDD" id="cd00637">
    <property type="entry name" value="7tm_classA_rhodopsin-like"/>
    <property type="match status" value="1"/>
</dbReference>
<keyword evidence="5 6" id="KW-1015">Disulfide bond</keyword>
<dbReference type="SMART" id="SM00192">
    <property type="entry name" value="LDLa"/>
    <property type="match status" value="3"/>
</dbReference>
<comment type="subcellular location">
    <subcellularLocation>
        <location evidence="1">Membrane</location>
    </subcellularLocation>
</comment>
<feature type="transmembrane region" description="Helical" evidence="8">
    <location>
        <begin position="1281"/>
        <end position="1299"/>
    </location>
</feature>
<gene>
    <name evidence="11" type="ORF">BJG266_LOCUS37918</name>
    <name evidence="12" type="ORF">QVE165_LOCUS54805</name>
</gene>
<keyword evidence="6" id="KW-0245">EGF-like domain</keyword>
<dbReference type="SUPFAM" id="SSF57196">
    <property type="entry name" value="EGF/Laminin"/>
    <property type="match status" value="2"/>
</dbReference>
<dbReference type="PROSITE" id="PS00022">
    <property type="entry name" value="EGF_1"/>
    <property type="match status" value="4"/>
</dbReference>
<evidence type="ECO:0000256" key="3">
    <source>
        <dbReference type="ARBA" id="ARBA00022989"/>
    </source>
</evidence>
<evidence type="ECO:0000313" key="12">
    <source>
        <dbReference type="EMBL" id="CAF1615848.1"/>
    </source>
</evidence>
<feature type="transmembrane region" description="Helical" evidence="8">
    <location>
        <begin position="1158"/>
        <end position="1185"/>
    </location>
</feature>
<feature type="disulfide bond" evidence="6">
    <location>
        <begin position="927"/>
        <end position="936"/>
    </location>
</feature>
<dbReference type="InterPro" id="IPR036055">
    <property type="entry name" value="LDL_receptor-like_sf"/>
</dbReference>
<dbReference type="PROSITE" id="PS50262">
    <property type="entry name" value="G_PROTEIN_RECEP_F1_2"/>
    <property type="match status" value="1"/>
</dbReference>
<sequence>MVEFFNISDDYLTFDELYHLNITSHEILLWSSSIDLAEQYEYYLDQSTQSNLSNEKFFNCTQPWFGSRCQYSLEIKEGVLVGKSFETALTDNIFDGTCYILLECNRGGPSMCLDWREICDGRIDCLNDGIDEIQCFNLEINECNENEYRCHNGLCIPKLFLEMDFSEAQCLDRSDYLVKNSLCLRFYFRLNLFECQEFICRPDEGKFLCGDGQCVEDYGQCQTNRHLSLAQSVSVQGNLSYECWISMVCLTKIMDKIENVSCDEFIQSSDIIEQLKSCKFPLQFPIIPVLYGHVTFLYHPKEIDNINVTLPLKPDYICYDKQLCDFLTPTFRHETLTCRSGDQMNLTMNTELTSWKSIIDSIKPYFDGCITQHYHIIDSYDSPLYHCKNSSKYISKYRILDGISDCFLKDDEQVLSKLNYSLNQTSRFQCPNEKQCRSRFFPTSICSFPIQINHDDISFYKICDRIMDLPMALIDGRNHSDETDCEDWQCNNIYTRCDGFRNCLNGKDEENCTNSISLEHFLLCISSQNHTFMCLPADQVTNGIVSCFVASSDEFQNRQVNNITFQTYRFCCWNDTKCREQEDLCNENEDCPMYDNELFCDNHPQLCNDSDFDNLIDMQYISCQVINTRYIPFSLETALIYPPVYTIPNDPTQNPINNKMIESPLVKSFSQPEICNSGLYVYYRLGANNYSSLCFCPPNYYGDRCQYQNQRVSLTLTLATIRQPIIYAIVVMLIEDDNDRQEINSYHQFTFVPLEHCGKFVNLYLLYSKHGKNNSKNYSIRIDAFNKDSLTYLISWHLTIPFVFLPVNRISAFLTLPISRTFDPKHCTLQCQKGTCMRYHNEERFFCQCHSGWSGAQCNIPIDCNMCTPNSICIGSIRNRSICVCPHGKFGSSCRLQLVCPIGICKNNGRCIVIDERMIDESYRCFCSEQFFGTRCENVKHRIDIFFKNIETPLYLLAYIYTRIRFERSSPTFVILRKMTMFQSNITVYSQDQFQMIIVKIDNRYYLAVLRKFESSNIVTSISPAQRCVPIHELLPTELFSLPRIQRLKSYHIPCQDHVNLQCFVDEFYMCLCTKENHSNCFPLEHQQTFACEDNVYCENGGTCLQDRPVCFFNILCVCSDCFFGNRCQFYAKGIGLTLDDLLRYEIRPNNTLNDQSLVIKLSAAVIMIIFLIGTLNGFLSYLVFHNPNSRRVGSGIYLRLSSIISILVVSMLIIKFWFVTYTYINQSINRNVYQIGCILFEPLLRFFLYMSNWLNTCVGIERAIAVFKGINFNKRQSRRIARRTLCILPFFILGTMSYELVQRDLFDDYEEQRVWCVIRHSQSVQVYTTVVQYFHFVAPFSANLFATLFIILKLTRQQAILRTHISYQQQLLNKFNEHKHLVISPIVLVILLSPRFLISLSSGCVKASRSPWLYLFGYFISFTPSSFIFIIFVLPSTFYKKQFKKTINTWWQRLTRAIRARNP</sequence>
<dbReference type="GO" id="GO:0016020">
    <property type="term" value="C:membrane"/>
    <property type="evidence" value="ECO:0007669"/>
    <property type="project" value="UniProtKB-SubCell"/>
</dbReference>
<keyword evidence="3 8" id="KW-1133">Transmembrane helix</keyword>
<dbReference type="EMBL" id="CAJNOM010001670">
    <property type="protein sequence ID" value="CAF1615848.1"/>
    <property type="molecule type" value="Genomic_DNA"/>
</dbReference>
<dbReference type="SUPFAM" id="SSF57424">
    <property type="entry name" value="LDL receptor-like module"/>
    <property type="match status" value="1"/>
</dbReference>
<evidence type="ECO:0000256" key="2">
    <source>
        <dbReference type="ARBA" id="ARBA00022692"/>
    </source>
</evidence>
<evidence type="ECO:0000256" key="4">
    <source>
        <dbReference type="ARBA" id="ARBA00023136"/>
    </source>
</evidence>
<accession>A0A816BZ47</accession>
<dbReference type="Gene3D" id="2.10.25.10">
    <property type="entry name" value="Laminin"/>
    <property type="match status" value="1"/>
</dbReference>
<dbReference type="EMBL" id="CAJNOI010001343">
    <property type="protein sequence ID" value="CAF1405709.1"/>
    <property type="molecule type" value="Genomic_DNA"/>
</dbReference>
<dbReference type="SUPFAM" id="SSF81321">
    <property type="entry name" value="Family A G protein-coupled receptor-like"/>
    <property type="match status" value="1"/>
</dbReference>
<dbReference type="Gene3D" id="1.20.1070.10">
    <property type="entry name" value="Rhodopsin 7-helix transmembrane proteins"/>
    <property type="match status" value="1"/>
</dbReference>
<keyword evidence="13" id="KW-1185">Reference proteome</keyword>
<dbReference type="PROSITE" id="PS50026">
    <property type="entry name" value="EGF_3"/>
    <property type="match status" value="2"/>
</dbReference>
<keyword evidence="4 8" id="KW-0472">Membrane</keyword>
<feature type="disulfide bond" evidence="7">
    <location>
        <begin position="497"/>
        <end position="512"/>
    </location>
</feature>
<evidence type="ECO:0000256" key="5">
    <source>
        <dbReference type="ARBA" id="ARBA00023157"/>
    </source>
</evidence>
<evidence type="ECO:0000256" key="1">
    <source>
        <dbReference type="ARBA" id="ARBA00004370"/>
    </source>
</evidence>
<name>A0A816BZ47_9BILA</name>
<proteinExistence type="predicted"/>
<feature type="disulfide bond" evidence="7">
    <location>
        <begin position="485"/>
        <end position="503"/>
    </location>
</feature>
<dbReference type="PROSITE" id="PS50068">
    <property type="entry name" value="LDLRA_2"/>
    <property type="match status" value="1"/>
</dbReference>
<dbReference type="PANTHER" id="PTHR24033">
    <property type="entry name" value="EGF-LIKE DOMAIN-CONTAINING PROTEIN"/>
    <property type="match status" value="1"/>
</dbReference>
<evidence type="ECO:0000256" key="7">
    <source>
        <dbReference type="PROSITE-ProRule" id="PRU00124"/>
    </source>
</evidence>
<dbReference type="PANTHER" id="PTHR24033:SF232">
    <property type="entry name" value="LAMININ SUBUNIT GAMMA-2-RELATED"/>
    <property type="match status" value="1"/>
</dbReference>
<evidence type="ECO:0000259" key="10">
    <source>
        <dbReference type="PROSITE" id="PS50262"/>
    </source>
</evidence>
<feature type="transmembrane region" description="Helical" evidence="8">
    <location>
        <begin position="1334"/>
        <end position="1353"/>
    </location>
</feature>
<dbReference type="PRINTS" id="PR00261">
    <property type="entry name" value="LDLRECEPTOR"/>
</dbReference>
<dbReference type="InterPro" id="IPR000742">
    <property type="entry name" value="EGF"/>
</dbReference>
<feature type="domain" description="G-protein coupled receptors family 1 profile" evidence="10">
    <location>
        <begin position="1176"/>
        <end position="1433"/>
    </location>
</feature>
<feature type="domain" description="EGF-like" evidence="9">
    <location>
        <begin position="896"/>
        <end position="937"/>
    </location>
</feature>
<dbReference type="Proteomes" id="UP000663832">
    <property type="component" value="Unassembled WGS sequence"/>
</dbReference>
<dbReference type="PROSITE" id="PS01186">
    <property type="entry name" value="EGF_2"/>
    <property type="match status" value="1"/>
</dbReference>
<dbReference type="InterPro" id="IPR002172">
    <property type="entry name" value="LDrepeatLR_classA_rpt"/>
</dbReference>